<keyword evidence="3 4" id="KW-0687">Ribonucleoprotein</keyword>
<evidence type="ECO:0000313" key="7">
    <source>
        <dbReference type="Proteomes" id="UP000765509"/>
    </source>
</evidence>
<dbReference type="GO" id="GO:0015934">
    <property type="term" value="C:large ribosomal subunit"/>
    <property type="evidence" value="ECO:0007669"/>
    <property type="project" value="InterPro"/>
</dbReference>
<keyword evidence="2 4" id="KW-0689">Ribosomal protein</keyword>
<proteinExistence type="inferred from homology"/>
<evidence type="ECO:0000256" key="5">
    <source>
        <dbReference type="SAM" id="Phobius"/>
    </source>
</evidence>
<dbReference type="Proteomes" id="UP000765509">
    <property type="component" value="Unassembled WGS sequence"/>
</dbReference>
<evidence type="ECO:0000256" key="3">
    <source>
        <dbReference type="ARBA" id="ARBA00023274"/>
    </source>
</evidence>
<organism evidence="6 7">
    <name type="scientific">Austropuccinia psidii MF-1</name>
    <dbReference type="NCBI Taxonomy" id="1389203"/>
    <lineage>
        <taxon>Eukaryota</taxon>
        <taxon>Fungi</taxon>
        <taxon>Dikarya</taxon>
        <taxon>Basidiomycota</taxon>
        <taxon>Pucciniomycotina</taxon>
        <taxon>Pucciniomycetes</taxon>
        <taxon>Pucciniales</taxon>
        <taxon>Sphaerophragmiaceae</taxon>
        <taxon>Austropuccinia</taxon>
    </lineage>
</organism>
<protein>
    <recommendedName>
        <fullName evidence="8">Ribosomal protein L22</fullName>
    </recommendedName>
</protein>
<evidence type="ECO:0000313" key="6">
    <source>
        <dbReference type="EMBL" id="MBW0560469.1"/>
    </source>
</evidence>
<keyword evidence="5" id="KW-1133">Transmembrane helix</keyword>
<comment type="similarity">
    <text evidence="1 4">Belongs to the universal ribosomal protein uL22 family.</text>
</comment>
<keyword evidence="7" id="KW-1185">Reference proteome</keyword>
<dbReference type="OrthoDB" id="416470at2759"/>
<sequence>MPVSAANTWATMVSKNTKMSKISTKQEKGTDLKTKPPTSQMLKEFKPATLVIRTPPGFTDLDNLSANTLRSNKIILRIAAALHFLIIFHASAARRIRFWAAHPSKIFKQKMRLVYSQIAKESIPFARSIIVLDHRSYSTHQTQNDLSKHKIQPSKINNQTISVLKKQAIDNEKAIYDNLPNLTSGFDKISIKNPSSFLKPRIHLSALPKLSLKFTRPAKHTDAYGINFGVLPPALKDNLASNSSTDPINSTPSLINQAIQSRDSSLIHHSSIIDPPQSYKKAQFGSSNNDPSCHKAASPLLAISHKKLQRLADLINRYKMSVDQAILQMKFSHKAISAQVLNLIQQAKQDAIQRGFNSNRLMIAEAWVTKGFHTSELQVRARGRHGRISHPTARFCIVLRQNQDSSKLALQRRLESRASQRRLSQRGTIPGSPIRIPGDGVIPSSINQRVHWACLAYFSNSYDTATKSCQAISH</sequence>
<dbReference type="Gene3D" id="3.90.470.10">
    <property type="entry name" value="Ribosomal protein L22/L17"/>
    <property type="match status" value="1"/>
</dbReference>
<evidence type="ECO:0008006" key="8">
    <source>
        <dbReference type="Google" id="ProtNLM"/>
    </source>
</evidence>
<keyword evidence="5" id="KW-0812">Transmembrane</keyword>
<dbReference type="GO" id="GO:0003735">
    <property type="term" value="F:structural constituent of ribosome"/>
    <property type="evidence" value="ECO:0007669"/>
    <property type="project" value="InterPro"/>
</dbReference>
<evidence type="ECO:0000256" key="4">
    <source>
        <dbReference type="RuleBase" id="RU004005"/>
    </source>
</evidence>
<reference evidence="6" key="1">
    <citation type="submission" date="2021-03" db="EMBL/GenBank/DDBJ databases">
        <title>Draft genome sequence of rust myrtle Austropuccinia psidii MF-1, a brazilian biotype.</title>
        <authorList>
            <person name="Quecine M.C."/>
            <person name="Pachon D.M.R."/>
            <person name="Bonatelli M.L."/>
            <person name="Correr F.H."/>
            <person name="Franceschini L.M."/>
            <person name="Leite T.F."/>
            <person name="Margarido G.R.A."/>
            <person name="Almeida C.A."/>
            <person name="Ferrarezi J.A."/>
            <person name="Labate C.A."/>
        </authorList>
    </citation>
    <scope>NUCLEOTIDE SEQUENCE</scope>
    <source>
        <strain evidence="6">MF-1</strain>
    </source>
</reference>
<evidence type="ECO:0000256" key="1">
    <source>
        <dbReference type="ARBA" id="ARBA00009451"/>
    </source>
</evidence>
<dbReference type="InterPro" id="IPR001063">
    <property type="entry name" value="Ribosomal_uL22"/>
</dbReference>
<dbReference type="SUPFAM" id="SSF54843">
    <property type="entry name" value="Ribosomal protein L22"/>
    <property type="match status" value="1"/>
</dbReference>
<dbReference type="InterPro" id="IPR047867">
    <property type="entry name" value="Ribosomal_uL22_bac/org-type"/>
</dbReference>
<name>A0A9Q3JEQ3_9BASI</name>
<dbReference type="Pfam" id="PF00237">
    <property type="entry name" value="Ribosomal_L22"/>
    <property type="match status" value="1"/>
</dbReference>
<dbReference type="AlphaFoldDB" id="A0A9Q3JEQ3"/>
<dbReference type="PANTHER" id="PTHR13501:SF10">
    <property type="entry name" value="LARGE RIBOSOMAL SUBUNIT PROTEIN UL22M"/>
    <property type="match status" value="1"/>
</dbReference>
<dbReference type="InterPro" id="IPR036394">
    <property type="entry name" value="Ribosomal_uL22_sf"/>
</dbReference>
<keyword evidence="5" id="KW-0472">Membrane</keyword>
<feature type="transmembrane region" description="Helical" evidence="5">
    <location>
        <begin position="74"/>
        <end position="92"/>
    </location>
</feature>
<evidence type="ECO:0000256" key="2">
    <source>
        <dbReference type="ARBA" id="ARBA00022980"/>
    </source>
</evidence>
<accession>A0A9Q3JEQ3</accession>
<gene>
    <name evidence="6" type="ORF">O181_100184</name>
</gene>
<dbReference type="EMBL" id="AVOT02069614">
    <property type="protein sequence ID" value="MBW0560469.1"/>
    <property type="molecule type" value="Genomic_DNA"/>
</dbReference>
<dbReference type="GO" id="GO:0006412">
    <property type="term" value="P:translation"/>
    <property type="evidence" value="ECO:0007669"/>
    <property type="project" value="InterPro"/>
</dbReference>
<dbReference type="PANTHER" id="PTHR13501">
    <property type="entry name" value="CHLOROPLAST 50S RIBOSOMAL PROTEIN L22-RELATED"/>
    <property type="match status" value="1"/>
</dbReference>
<comment type="caution">
    <text evidence="6">The sequence shown here is derived from an EMBL/GenBank/DDBJ whole genome shotgun (WGS) entry which is preliminary data.</text>
</comment>